<dbReference type="RefSeq" id="WP_183615781.1">
    <property type="nucleotide sequence ID" value="NZ_JACIDY010000001.1"/>
</dbReference>
<gene>
    <name evidence="6" type="ORF">GGR39_000585</name>
</gene>
<dbReference type="Proteomes" id="UP000561459">
    <property type="component" value="Unassembled WGS sequence"/>
</dbReference>
<keyword evidence="7" id="KW-1185">Reference proteome</keyword>
<reference evidence="6 7" key="1">
    <citation type="submission" date="2020-08" db="EMBL/GenBank/DDBJ databases">
        <title>Genomic Encyclopedia of Type Strains, Phase IV (KMG-IV): sequencing the most valuable type-strain genomes for metagenomic binning, comparative biology and taxonomic classification.</title>
        <authorList>
            <person name="Goeker M."/>
        </authorList>
    </citation>
    <scope>NUCLEOTIDE SEQUENCE [LARGE SCALE GENOMIC DNA]</scope>
    <source>
        <strain evidence="6 7">DSM 27568</strain>
    </source>
</reference>
<evidence type="ECO:0000256" key="3">
    <source>
        <dbReference type="ARBA" id="ARBA00022989"/>
    </source>
</evidence>
<organism evidence="6 7">
    <name type="scientific">Novosphingobium fluoreni</name>
    <dbReference type="NCBI Taxonomy" id="1391222"/>
    <lineage>
        <taxon>Bacteria</taxon>
        <taxon>Pseudomonadati</taxon>
        <taxon>Pseudomonadota</taxon>
        <taxon>Alphaproteobacteria</taxon>
        <taxon>Sphingomonadales</taxon>
        <taxon>Sphingomonadaceae</taxon>
        <taxon>Novosphingobium</taxon>
    </lineage>
</organism>
<keyword evidence="2 5" id="KW-0812">Transmembrane</keyword>
<dbReference type="Pfam" id="PF01925">
    <property type="entry name" value="TauE"/>
    <property type="match status" value="1"/>
</dbReference>
<feature type="transmembrane region" description="Helical" evidence="5">
    <location>
        <begin position="185"/>
        <end position="204"/>
    </location>
</feature>
<feature type="transmembrane region" description="Helical" evidence="5">
    <location>
        <begin position="210"/>
        <end position="229"/>
    </location>
</feature>
<feature type="transmembrane region" description="Helical" evidence="5">
    <location>
        <begin position="12"/>
        <end position="28"/>
    </location>
</feature>
<dbReference type="InterPro" id="IPR051598">
    <property type="entry name" value="TSUP/Inactive_protease-like"/>
</dbReference>
<dbReference type="PANTHER" id="PTHR43701">
    <property type="entry name" value="MEMBRANE TRANSPORTER PROTEIN MJ0441-RELATED"/>
    <property type="match status" value="1"/>
</dbReference>
<keyword evidence="5" id="KW-1003">Cell membrane</keyword>
<evidence type="ECO:0000313" key="6">
    <source>
        <dbReference type="EMBL" id="MBB3938956.1"/>
    </source>
</evidence>
<comment type="subcellular location">
    <subcellularLocation>
        <location evidence="5">Cell membrane</location>
        <topology evidence="5">Multi-pass membrane protein</topology>
    </subcellularLocation>
    <subcellularLocation>
        <location evidence="1">Membrane</location>
        <topology evidence="1">Multi-pass membrane protein</topology>
    </subcellularLocation>
</comment>
<feature type="transmembrane region" description="Helical" evidence="5">
    <location>
        <begin position="236"/>
        <end position="257"/>
    </location>
</feature>
<dbReference type="AlphaFoldDB" id="A0A7W6FX86"/>
<dbReference type="GO" id="GO:0005886">
    <property type="term" value="C:plasma membrane"/>
    <property type="evidence" value="ECO:0007669"/>
    <property type="project" value="UniProtKB-SubCell"/>
</dbReference>
<dbReference type="EMBL" id="JACIDY010000001">
    <property type="protein sequence ID" value="MBB3938956.1"/>
    <property type="molecule type" value="Genomic_DNA"/>
</dbReference>
<keyword evidence="3 5" id="KW-1133">Transmembrane helix</keyword>
<comment type="similarity">
    <text evidence="5">Belongs to the 4-toluene sulfonate uptake permease (TSUP) (TC 2.A.102) family.</text>
</comment>
<sequence length="258" mass="26694">MDFGAIFGQFDFAALLPFIAVGFAAQLVDGALGMAFGVITNTMLVGVLGVPPALASQRVHLVECFTTATSGISHLLHGNIDKKLFFSLLIPGMIGGILGAYLLSSLDAGVVKPFVLLYLSAIGIWLLVRGLLYPPKLREAKLIAPLGLVGGFLDAAGGGGWGPVVTSNLLIQGADPRKVVGTVNLVEFFLTVTVSIAFILHIGVADLAGATLGLLIGGVMAAPIGAWAAKRIPVKPMLILVGVVLTATSAFGIYKAWF</sequence>
<feature type="transmembrane region" description="Helical" evidence="5">
    <location>
        <begin position="84"/>
        <end position="103"/>
    </location>
</feature>
<name>A0A7W6FX86_9SPHN</name>
<evidence type="ECO:0000256" key="2">
    <source>
        <dbReference type="ARBA" id="ARBA00022692"/>
    </source>
</evidence>
<proteinExistence type="inferred from homology"/>
<evidence type="ECO:0000256" key="4">
    <source>
        <dbReference type="ARBA" id="ARBA00023136"/>
    </source>
</evidence>
<comment type="caution">
    <text evidence="6">The sequence shown here is derived from an EMBL/GenBank/DDBJ whole genome shotgun (WGS) entry which is preliminary data.</text>
</comment>
<evidence type="ECO:0000256" key="1">
    <source>
        <dbReference type="ARBA" id="ARBA00004141"/>
    </source>
</evidence>
<evidence type="ECO:0000256" key="5">
    <source>
        <dbReference type="RuleBase" id="RU363041"/>
    </source>
</evidence>
<evidence type="ECO:0000313" key="7">
    <source>
        <dbReference type="Proteomes" id="UP000561459"/>
    </source>
</evidence>
<feature type="transmembrane region" description="Helical" evidence="5">
    <location>
        <begin position="115"/>
        <end position="132"/>
    </location>
</feature>
<dbReference type="PANTHER" id="PTHR43701:SF12">
    <property type="entry name" value="MEMBRANE TRANSPORTER PROTEIN YTNM-RELATED"/>
    <property type="match status" value="1"/>
</dbReference>
<dbReference type="InterPro" id="IPR002781">
    <property type="entry name" value="TM_pro_TauE-like"/>
</dbReference>
<keyword evidence="4 5" id="KW-0472">Membrane</keyword>
<protein>
    <recommendedName>
        <fullName evidence="5">Probable membrane transporter protein</fullName>
    </recommendedName>
</protein>
<feature type="transmembrane region" description="Helical" evidence="5">
    <location>
        <begin position="34"/>
        <end position="55"/>
    </location>
</feature>
<accession>A0A7W6FX86</accession>